<comment type="caution">
    <text evidence="2">The sequence shown here is derived from an EMBL/GenBank/DDBJ whole genome shotgun (WGS) entry which is preliminary data.</text>
</comment>
<keyword evidence="3" id="KW-1185">Reference proteome</keyword>
<reference evidence="2 3" key="1">
    <citation type="submission" date="2015-07" db="EMBL/GenBank/DDBJ databases">
        <title>The genome of Pseudoloma neurophilia, a relevant intracellular parasite of the zebrafish.</title>
        <authorList>
            <person name="Ndikumana S."/>
            <person name="Pelin A."/>
            <person name="Sanders J."/>
            <person name="Corradi N."/>
        </authorList>
    </citation>
    <scope>NUCLEOTIDE SEQUENCE [LARGE SCALE GENOMIC DNA]</scope>
    <source>
        <strain evidence="2 3">MK1</strain>
    </source>
</reference>
<sequence length="56" mass="6682">MLAFFNKEHFDSNMLCGNDRHINMTKHQLYKAEKTNPKKSWNQKNRLTNQTIISSK</sequence>
<dbReference type="AlphaFoldDB" id="A0A0R0M0W3"/>
<gene>
    <name evidence="2" type="ORF">M153_2100055759</name>
</gene>
<dbReference type="VEuPathDB" id="MicrosporidiaDB:M153_2100055759"/>
<proteinExistence type="predicted"/>
<name>A0A0R0M0W3_9MICR</name>
<protein>
    <submittedName>
        <fullName evidence="2">Uncharacterized protein</fullName>
    </submittedName>
</protein>
<accession>A0A0R0M0W3</accession>
<evidence type="ECO:0000313" key="3">
    <source>
        <dbReference type="Proteomes" id="UP000051530"/>
    </source>
</evidence>
<dbReference type="Proteomes" id="UP000051530">
    <property type="component" value="Unassembled WGS sequence"/>
</dbReference>
<feature type="compositionally biased region" description="Polar residues" evidence="1">
    <location>
        <begin position="38"/>
        <end position="56"/>
    </location>
</feature>
<dbReference type="EMBL" id="LGUB01000003">
    <property type="protein sequence ID" value="KRH95222.1"/>
    <property type="molecule type" value="Genomic_DNA"/>
</dbReference>
<feature type="region of interest" description="Disordered" evidence="1">
    <location>
        <begin position="34"/>
        <end position="56"/>
    </location>
</feature>
<organism evidence="2 3">
    <name type="scientific">Pseudoloma neurophilia</name>
    <dbReference type="NCBI Taxonomy" id="146866"/>
    <lineage>
        <taxon>Eukaryota</taxon>
        <taxon>Fungi</taxon>
        <taxon>Fungi incertae sedis</taxon>
        <taxon>Microsporidia</taxon>
        <taxon>Pseudoloma</taxon>
    </lineage>
</organism>
<evidence type="ECO:0000313" key="2">
    <source>
        <dbReference type="EMBL" id="KRH95222.1"/>
    </source>
</evidence>
<evidence type="ECO:0000256" key="1">
    <source>
        <dbReference type="SAM" id="MobiDB-lite"/>
    </source>
</evidence>